<organism evidence="2 3">
    <name type="scientific">Thermostaphylospora chromogena</name>
    <dbReference type="NCBI Taxonomy" id="35622"/>
    <lineage>
        <taxon>Bacteria</taxon>
        <taxon>Bacillati</taxon>
        <taxon>Actinomycetota</taxon>
        <taxon>Actinomycetes</taxon>
        <taxon>Streptosporangiales</taxon>
        <taxon>Thermomonosporaceae</taxon>
        <taxon>Thermostaphylospora</taxon>
    </lineage>
</organism>
<accession>A0A1H1E996</accession>
<dbReference type="Pfam" id="PF13469">
    <property type="entry name" value="Sulfotransfer_3"/>
    <property type="match status" value="1"/>
</dbReference>
<dbReference type="GO" id="GO:0008476">
    <property type="term" value="F:protein-tyrosine sulfotransferase activity"/>
    <property type="evidence" value="ECO:0007669"/>
    <property type="project" value="InterPro"/>
</dbReference>
<dbReference type="OrthoDB" id="9777890at2"/>
<dbReference type="InterPro" id="IPR026634">
    <property type="entry name" value="TPST-like"/>
</dbReference>
<proteinExistence type="predicted"/>
<sequence length="349" mass="39943">MQSDRPIFIVGCPRSGTTLLQLMMHAHPRIAIPPETRFVMSAYGRRLSFGDLEDPARRRKLADWIVNRRQSRFYELGLDGEKVTEEIVAGPGTLGSALGIVLRSYAERFGKPRWGDKRPSYFQSVDVLLRLFPDAQIIHLIRDGRDCVASLKEMPWYKGNVYSAVSGWAEAIDFARNARRRLPADTYHELQYEHLISDPEGTLRKLCDFIGEEFSPAMCEPHRLASVAVPERKTWHSRTHGAVTTARSGSWRYRLEPWEISLCETVLRDRLEAYGYELSGAPKAPLAKLAAYRRMASRRRFSRMRKRMFDRVVRMREPNPVAARLTSMQLALAGMPQPRVVETPELAAK</sequence>
<dbReference type="PANTHER" id="PTHR12788">
    <property type="entry name" value="PROTEIN-TYROSINE SULFOTRANSFERASE 2"/>
    <property type="match status" value="1"/>
</dbReference>
<name>A0A1H1E996_9ACTN</name>
<evidence type="ECO:0000256" key="1">
    <source>
        <dbReference type="ARBA" id="ARBA00022679"/>
    </source>
</evidence>
<dbReference type="Proteomes" id="UP000217103">
    <property type="component" value="Unassembled WGS sequence"/>
</dbReference>
<keyword evidence="1 2" id="KW-0808">Transferase</keyword>
<protein>
    <submittedName>
        <fullName evidence="2">Sulfotransferase family protein</fullName>
    </submittedName>
</protein>
<dbReference type="SUPFAM" id="SSF52540">
    <property type="entry name" value="P-loop containing nucleoside triphosphate hydrolases"/>
    <property type="match status" value="1"/>
</dbReference>
<dbReference type="InterPro" id="IPR027417">
    <property type="entry name" value="P-loop_NTPase"/>
</dbReference>
<dbReference type="AlphaFoldDB" id="A0A1H1E996"/>
<dbReference type="STRING" id="35622.SAMN04489764_2374"/>
<dbReference type="RefSeq" id="WP_093259087.1">
    <property type="nucleotide sequence ID" value="NZ_FNKK01000002.1"/>
</dbReference>
<dbReference type="PANTHER" id="PTHR12788:SF10">
    <property type="entry name" value="PROTEIN-TYROSINE SULFOTRANSFERASE"/>
    <property type="match status" value="1"/>
</dbReference>
<dbReference type="Gene3D" id="3.40.50.300">
    <property type="entry name" value="P-loop containing nucleotide triphosphate hydrolases"/>
    <property type="match status" value="1"/>
</dbReference>
<dbReference type="EMBL" id="FNKK01000002">
    <property type="protein sequence ID" value="SDQ85325.1"/>
    <property type="molecule type" value="Genomic_DNA"/>
</dbReference>
<evidence type="ECO:0000313" key="3">
    <source>
        <dbReference type="Proteomes" id="UP000217103"/>
    </source>
</evidence>
<evidence type="ECO:0000313" key="2">
    <source>
        <dbReference type="EMBL" id="SDQ85325.1"/>
    </source>
</evidence>
<reference evidence="2 3" key="1">
    <citation type="submission" date="2016-10" db="EMBL/GenBank/DDBJ databases">
        <authorList>
            <person name="de Groot N.N."/>
        </authorList>
    </citation>
    <scope>NUCLEOTIDE SEQUENCE [LARGE SCALE GENOMIC DNA]</scope>
    <source>
        <strain evidence="2 3">DSM 43794</strain>
    </source>
</reference>
<keyword evidence="3" id="KW-1185">Reference proteome</keyword>
<gene>
    <name evidence="2" type="ORF">SAMN04489764_2374</name>
</gene>